<comment type="caution">
    <text evidence="2">The sequence shown here is derived from an EMBL/GenBank/DDBJ whole genome shotgun (WGS) entry which is preliminary data.</text>
</comment>
<dbReference type="Proteomes" id="UP000597762">
    <property type="component" value="Unassembled WGS sequence"/>
</dbReference>
<feature type="transmembrane region" description="Helical" evidence="1">
    <location>
        <begin position="259"/>
        <end position="282"/>
    </location>
</feature>
<keyword evidence="1" id="KW-0812">Transmembrane</keyword>
<feature type="transmembrane region" description="Helical" evidence="1">
    <location>
        <begin position="103"/>
        <end position="125"/>
    </location>
</feature>
<feature type="transmembrane region" description="Helical" evidence="1">
    <location>
        <begin position="161"/>
        <end position="181"/>
    </location>
</feature>
<dbReference type="EMBL" id="CAHIKZ030001279">
    <property type="protein sequence ID" value="CAE1258559.1"/>
    <property type="molecule type" value="Genomic_DNA"/>
</dbReference>
<name>A0A812C4T4_ACAPH</name>
<dbReference type="AlphaFoldDB" id="A0A812C4T4"/>
<keyword evidence="1" id="KW-0472">Membrane</keyword>
<evidence type="ECO:0000256" key="1">
    <source>
        <dbReference type="SAM" id="Phobius"/>
    </source>
</evidence>
<sequence>MTDAKLLPLSSHPTHSLGAICLLHFSSFQSINKHKQTFLSLSRFDYFRLLSFSPFFFLSFFSFVTLTASRIFLSFFLLSLLSFSTLFPLQSFTSFSFLLFPDFHFFLSFFLQSFFLSFCSFSFFLSFCSLPFFLSFFVVFLSFFFCSLFLSFIFLPFFLSFFVVFLSFFFCSLSFFLSFFVVFLSFFVVFLSFFLSFFVVFLSFFKPILTPPTPNLPYPSNHSSSLNSPWFFLSLSHRHPFLPSLLSTSLQPLAKQDSLFIFIMAASQGAVCMSTAAAAVTVGTTVEIPD</sequence>
<proteinExistence type="predicted"/>
<reference evidence="2" key="1">
    <citation type="submission" date="2021-01" db="EMBL/GenBank/DDBJ databases">
        <authorList>
            <person name="Li R."/>
            <person name="Bekaert M."/>
        </authorList>
    </citation>
    <scope>NUCLEOTIDE SEQUENCE</scope>
    <source>
        <strain evidence="2">Farmed</strain>
    </source>
</reference>
<feature type="transmembrane region" description="Helical" evidence="1">
    <location>
        <begin position="46"/>
        <end position="64"/>
    </location>
</feature>
<feature type="transmembrane region" description="Helical" evidence="1">
    <location>
        <begin position="71"/>
        <end position="91"/>
    </location>
</feature>
<organism evidence="2 3">
    <name type="scientific">Acanthosepion pharaonis</name>
    <name type="common">Pharaoh cuttlefish</name>
    <name type="synonym">Sepia pharaonis</name>
    <dbReference type="NCBI Taxonomy" id="158019"/>
    <lineage>
        <taxon>Eukaryota</taxon>
        <taxon>Metazoa</taxon>
        <taxon>Spiralia</taxon>
        <taxon>Lophotrochozoa</taxon>
        <taxon>Mollusca</taxon>
        <taxon>Cephalopoda</taxon>
        <taxon>Coleoidea</taxon>
        <taxon>Decapodiformes</taxon>
        <taxon>Sepiida</taxon>
        <taxon>Sepiina</taxon>
        <taxon>Sepiidae</taxon>
        <taxon>Acanthosepion</taxon>
    </lineage>
</organism>
<feature type="transmembrane region" description="Helical" evidence="1">
    <location>
        <begin position="188"/>
        <end position="209"/>
    </location>
</feature>
<protein>
    <submittedName>
        <fullName evidence="2">Uncharacterized protein</fullName>
    </submittedName>
</protein>
<evidence type="ECO:0000313" key="3">
    <source>
        <dbReference type="Proteomes" id="UP000597762"/>
    </source>
</evidence>
<keyword evidence="3" id="KW-1185">Reference proteome</keyword>
<accession>A0A812C4T4</accession>
<keyword evidence="1" id="KW-1133">Transmembrane helix</keyword>
<gene>
    <name evidence="2" type="ORF">SPHA_31288</name>
</gene>
<evidence type="ECO:0000313" key="2">
    <source>
        <dbReference type="EMBL" id="CAE1258559.1"/>
    </source>
</evidence>
<feature type="transmembrane region" description="Helical" evidence="1">
    <location>
        <begin position="132"/>
        <end position="155"/>
    </location>
</feature>